<proteinExistence type="predicted"/>
<dbReference type="PANTHER" id="PTHR33121:SF71">
    <property type="entry name" value="OXYGEN SENSOR PROTEIN DOSP"/>
    <property type="match status" value="1"/>
</dbReference>
<dbReference type="CDD" id="cd01948">
    <property type="entry name" value="EAL"/>
    <property type="match status" value="1"/>
</dbReference>
<dbReference type="STRING" id="52442.SAMN05421880_10732"/>
<dbReference type="EMBL" id="FOUF01000007">
    <property type="protein sequence ID" value="SFM12595.1"/>
    <property type="molecule type" value="Genomic_DNA"/>
</dbReference>
<evidence type="ECO:0000256" key="1">
    <source>
        <dbReference type="PROSITE-ProRule" id="PRU00169"/>
    </source>
</evidence>
<gene>
    <name evidence="4" type="ORF">SAMN05421880_10732</name>
</gene>
<dbReference type="GO" id="GO:0000160">
    <property type="term" value="P:phosphorelay signal transduction system"/>
    <property type="evidence" value="ECO:0007669"/>
    <property type="project" value="InterPro"/>
</dbReference>
<dbReference type="PANTHER" id="PTHR33121">
    <property type="entry name" value="CYCLIC DI-GMP PHOSPHODIESTERASE PDEF"/>
    <property type="match status" value="1"/>
</dbReference>
<evidence type="ECO:0000259" key="3">
    <source>
        <dbReference type="PROSITE" id="PS50883"/>
    </source>
</evidence>
<dbReference type="AlphaFoldDB" id="A0A1I4NB38"/>
<accession>A0A1I4NB38</accession>
<evidence type="ECO:0000259" key="2">
    <source>
        <dbReference type="PROSITE" id="PS50110"/>
    </source>
</evidence>
<dbReference type="InterPro" id="IPR001633">
    <property type="entry name" value="EAL_dom"/>
</dbReference>
<keyword evidence="1" id="KW-0597">Phosphoprotein</keyword>
<dbReference type="PROSITE" id="PS50883">
    <property type="entry name" value="EAL"/>
    <property type="match status" value="1"/>
</dbReference>
<dbReference type="InterPro" id="IPR011006">
    <property type="entry name" value="CheY-like_superfamily"/>
</dbReference>
<dbReference type="Pfam" id="PF00072">
    <property type="entry name" value="Response_reg"/>
    <property type="match status" value="1"/>
</dbReference>
<dbReference type="SMART" id="SM00052">
    <property type="entry name" value="EAL"/>
    <property type="match status" value="1"/>
</dbReference>
<dbReference type="GO" id="GO:0071111">
    <property type="term" value="F:cyclic-guanylate-specific phosphodiesterase activity"/>
    <property type="evidence" value="ECO:0007669"/>
    <property type="project" value="InterPro"/>
</dbReference>
<protein>
    <submittedName>
        <fullName evidence="4">EAL domain, c-di-GMP-specific phosphodiesterase class I (Or its enzymatically inactive variant)</fullName>
    </submittedName>
</protein>
<dbReference type="InterPro" id="IPR001789">
    <property type="entry name" value="Sig_transdc_resp-reg_receiver"/>
</dbReference>
<dbReference type="PROSITE" id="PS50110">
    <property type="entry name" value="RESPONSE_REGULATORY"/>
    <property type="match status" value="1"/>
</dbReference>
<feature type="domain" description="EAL" evidence="3">
    <location>
        <begin position="147"/>
        <end position="399"/>
    </location>
</feature>
<dbReference type="Gene3D" id="3.20.20.450">
    <property type="entry name" value="EAL domain"/>
    <property type="match status" value="1"/>
</dbReference>
<keyword evidence="5" id="KW-1185">Reference proteome</keyword>
<dbReference type="Gene3D" id="3.40.50.2300">
    <property type="match status" value="1"/>
</dbReference>
<dbReference type="SUPFAM" id="SSF52172">
    <property type="entry name" value="CheY-like"/>
    <property type="match status" value="1"/>
</dbReference>
<evidence type="ECO:0000313" key="5">
    <source>
        <dbReference type="Proteomes" id="UP000199561"/>
    </source>
</evidence>
<feature type="modified residue" description="4-aspartylphosphate" evidence="1">
    <location>
        <position position="58"/>
    </location>
</feature>
<dbReference type="SMART" id="SM00448">
    <property type="entry name" value="REC"/>
    <property type="match status" value="1"/>
</dbReference>
<dbReference type="Proteomes" id="UP000199561">
    <property type="component" value="Unassembled WGS sequence"/>
</dbReference>
<organism evidence="4 5">
    <name type="scientific">Nitrosomonas nitrosa</name>
    <dbReference type="NCBI Taxonomy" id="52442"/>
    <lineage>
        <taxon>Bacteria</taxon>
        <taxon>Pseudomonadati</taxon>
        <taxon>Pseudomonadota</taxon>
        <taxon>Betaproteobacteria</taxon>
        <taxon>Nitrosomonadales</taxon>
        <taxon>Nitrosomonadaceae</taxon>
        <taxon>Nitrosomonas</taxon>
    </lineage>
</organism>
<reference evidence="4 5" key="1">
    <citation type="submission" date="2016-10" db="EMBL/GenBank/DDBJ databases">
        <authorList>
            <person name="de Groot N.N."/>
        </authorList>
    </citation>
    <scope>NUCLEOTIDE SEQUENCE [LARGE SCALE GENOMIC DNA]</scope>
    <source>
        <strain evidence="4 5">Nm146</strain>
    </source>
</reference>
<evidence type="ECO:0000313" key="4">
    <source>
        <dbReference type="EMBL" id="SFM12595.1"/>
    </source>
</evidence>
<dbReference type="InterPro" id="IPR050706">
    <property type="entry name" value="Cyclic-di-GMP_PDE-like"/>
</dbReference>
<dbReference type="RefSeq" id="WP_090667071.1">
    <property type="nucleotide sequence ID" value="NZ_FOUF01000007.1"/>
</dbReference>
<feature type="domain" description="Response regulatory" evidence="2">
    <location>
        <begin position="9"/>
        <end position="128"/>
    </location>
</feature>
<dbReference type="Pfam" id="PF00563">
    <property type="entry name" value="EAL"/>
    <property type="match status" value="1"/>
</dbReference>
<dbReference type="SUPFAM" id="SSF141868">
    <property type="entry name" value="EAL domain-like"/>
    <property type="match status" value="1"/>
</dbReference>
<name>A0A1I4NB38_9PROT</name>
<dbReference type="InterPro" id="IPR035919">
    <property type="entry name" value="EAL_sf"/>
</dbReference>
<sequence>MDQLVQENRLLVLDDDASVGFTICAIAERVGFEVRSTVGVDEFFALLDTWQPTHIIVDLVMPDIDGVDALRRLAELDCRATIIVASGVGARVLDAASRAAVEHGLTVAGVLSKPFTPRDLRALLMVKPPPSRGYAEVKTTHDPIDFIEVTEEMMQAALEGQQFNVHYQPKIDCASGALAGMEGLVRWVHPEHGLIMPNRFMALAEESGLIGRMTIQIFEQAFAWLAAHFQNADIALSLNVSAKSLDDPKMASWIAGLCVDYGIDPSRIILEITETSTMADPVAMLDLLTQFRLKGFHLSIDDFGVGYSSLIQLARLPFSELKIDKMFVISAPASEESRKITIAILGLAHNLGLRVTAEGVEDDWTLDFLREIGCDYAQGHYIARAMKGQDLLAWLHNRYQ</sequence>